<feature type="domain" description="Nitroreductase" evidence="3">
    <location>
        <begin position="10"/>
        <end position="53"/>
    </location>
</feature>
<accession>A0A9D1LKZ9</accession>
<dbReference type="SUPFAM" id="SSF55469">
    <property type="entry name" value="FMN-dependent nitroreductase-like"/>
    <property type="match status" value="1"/>
</dbReference>
<reference evidence="4" key="1">
    <citation type="submission" date="2020-10" db="EMBL/GenBank/DDBJ databases">
        <authorList>
            <person name="Gilroy R."/>
        </authorList>
    </citation>
    <scope>NUCLEOTIDE SEQUENCE</scope>
    <source>
        <strain evidence="4">CHK191-8634</strain>
    </source>
</reference>
<dbReference type="Proteomes" id="UP000824073">
    <property type="component" value="Unassembled WGS sequence"/>
</dbReference>
<comment type="similarity">
    <text evidence="1">Belongs to the nitroreductase family.</text>
</comment>
<dbReference type="Pfam" id="PF00881">
    <property type="entry name" value="Nitroreductase"/>
    <property type="match status" value="2"/>
</dbReference>
<protein>
    <submittedName>
        <fullName evidence="4">Nitroreductase family protein</fullName>
    </submittedName>
</protein>
<dbReference type="Gene3D" id="3.40.109.10">
    <property type="entry name" value="NADH Oxidase"/>
    <property type="match status" value="1"/>
</dbReference>
<comment type="caution">
    <text evidence="4">The sequence shown here is derived from an EMBL/GenBank/DDBJ whole genome shotgun (WGS) entry which is preliminary data.</text>
</comment>
<dbReference type="InterPro" id="IPR000415">
    <property type="entry name" value="Nitroreductase-like"/>
</dbReference>
<dbReference type="PANTHER" id="PTHR43673:SF10">
    <property type="entry name" value="NADH DEHYDROGENASE_NAD(P)H NITROREDUCTASE XCC3605-RELATED"/>
    <property type="match status" value="1"/>
</dbReference>
<reference evidence="4" key="2">
    <citation type="journal article" date="2021" name="PeerJ">
        <title>Extensive microbial diversity within the chicken gut microbiome revealed by metagenomics and culture.</title>
        <authorList>
            <person name="Gilroy R."/>
            <person name="Ravi A."/>
            <person name="Getino M."/>
            <person name="Pursley I."/>
            <person name="Horton D.L."/>
            <person name="Alikhan N.F."/>
            <person name="Baker D."/>
            <person name="Gharbi K."/>
            <person name="Hall N."/>
            <person name="Watson M."/>
            <person name="Adriaenssens E.M."/>
            <person name="Foster-Nyarko E."/>
            <person name="Jarju S."/>
            <person name="Secka A."/>
            <person name="Antonio M."/>
            <person name="Oren A."/>
            <person name="Chaudhuri R.R."/>
            <person name="La Ragione R."/>
            <person name="Hildebrand F."/>
            <person name="Pallen M.J."/>
        </authorList>
    </citation>
    <scope>NUCLEOTIDE SEQUENCE</scope>
    <source>
        <strain evidence="4">CHK191-8634</strain>
    </source>
</reference>
<dbReference type="InterPro" id="IPR029479">
    <property type="entry name" value="Nitroreductase"/>
</dbReference>
<evidence type="ECO:0000259" key="3">
    <source>
        <dbReference type="Pfam" id="PF00881"/>
    </source>
</evidence>
<dbReference type="GO" id="GO:0016491">
    <property type="term" value="F:oxidoreductase activity"/>
    <property type="evidence" value="ECO:0007669"/>
    <property type="project" value="UniProtKB-KW"/>
</dbReference>
<organism evidence="4 5">
    <name type="scientific">Candidatus Ventrousia excrementavium</name>
    <dbReference type="NCBI Taxonomy" id="2840961"/>
    <lineage>
        <taxon>Bacteria</taxon>
        <taxon>Bacillati</taxon>
        <taxon>Bacillota</taxon>
        <taxon>Clostridia</taxon>
        <taxon>Eubacteriales</taxon>
        <taxon>Clostridiaceae</taxon>
        <taxon>Clostridiaceae incertae sedis</taxon>
        <taxon>Candidatus Ventrousia</taxon>
    </lineage>
</organism>
<sequence>MDFEALLNIRQSCRSFSGQPLPHDEIEACLEAARLAPSACNAQPYHLTVCTGALGEQVGACTRGMGMNKFTEQVPCFVVFVEQSYNMTAAMGSRVKAQDYRSVDIGIAAAQLTLAAAARGVASCILGWFDEKKLQALLGTKERIRLVVALGYASEGYPVRPKKRKSMSELADFRE</sequence>
<evidence type="ECO:0000256" key="1">
    <source>
        <dbReference type="ARBA" id="ARBA00007118"/>
    </source>
</evidence>
<proteinExistence type="inferred from homology"/>
<dbReference type="PANTHER" id="PTHR43673">
    <property type="entry name" value="NAD(P)H NITROREDUCTASE YDGI-RELATED"/>
    <property type="match status" value="1"/>
</dbReference>
<keyword evidence="2" id="KW-0560">Oxidoreductase</keyword>
<evidence type="ECO:0000313" key="5">
    <source>
        <dbReference type="Proteomes" id="UP000824073"/>
    </source>
</evidence>
<evidence type="ECO:0000256" key="2">
    <source>
        <dbReference type="ARBA" id="ARBA00023002"/>
    </source>
</evidence>
<dbReference type="AlphaFoldDB" id="A0A9D1LKZ9"/>
<gene>
    <name evidence="4" type="ORF">IAB67_04425</name>
</gene>
<evidence type="ECO:0000313" key="4">
    <source>
        <dbReference type="EMBL" id="HIU43525.1"/>
    </source>
</evidence>
<dbReference type="EMBL" id="DVMR01000036">
    <property type="protein sequence ID" value="HIU43525.1"/>
    <property type="molecule type" value="Genomic_DNA"/>
</dbReference>
<name>A0A9D1LKZ9_9CLOT</name>
<feature type="domain" description="Nitroreductase" evidence="3">
    <location>
        <begin position="68"/>
        <end position="152"/>
    </location>
</feature>